<evidence type="ECO:0000256" key="1">
    <source>
        <dbReference type="HAMAP-Rule" id="MF_00707"/>
    </source>
</evidence>
<name>A0A833M8D5_9FIRM</name>
<dbReference type="CDD" id="cd04888">
    <property type="entry name" value="ACT_PheB-BS"/>
    <property type="match status" value="1"/>
</dbReference>
<accession>A0A833M8D5</accession>
<evidence type="ECO:0000259" key="2">
    <source>
        <dbReference type="PROSITE" id="PS51671"/>
    </source>
</evidence>
<dbReference type="RefSeq" id="WP_151864761.1">
    <property type="nucleotide sequence ID" value="NZ_WBZB01000008.1"/>
</dbReference>
<evidence type="ECO:0000313" key="3">
    <source>
        <dbReference type="EMBL" id="KAB3532511.1"/>
    </source>
</evidence>
<comment type="caution">
    <text evidence="3">The sequence shown here is derived from an EMBL/GenBank/DDBJ whole genome shotgun (WGS) entry which is preliminary data.</text>
</comment>
<dbReference type="SUPFAM" id="SSF55021">
    <property type="entry name" value="ACT-like"/>
    <property type="match status" value="1"/>
</dbReference>
<dbReference type="NCBIfam" id="NF003361">
    <property type="entry name" value="PRK04435.1"/>
    <property type="match status" value="1"/>
</dbReference>
<dbReference type="InterPro" id="IPR045865">
    <property type="entry name" value="ACT-like_dom_sf"/>
</dbReference>
<dbReference type="InterPro" id="IPR002912">
    <property type="entry name" value="ACT_dom"/>
</dbReference>
<reference evidence="3 4" key="1">
    <citation type="submission" date="2019-10" db="EMBL/GenBank/DDBJ databases">
        <title>Alkaliphilus serpentinus sp. nov. and Alkaliphilus pronyensis sp. nov., two novel anaerobic alkaliphilic species isolated from the serpentinized-hosted hydrothermal field of the Prony Bay (New Caledonia).</title>
        <authorList>
            <person name="Postec A."/>
        </authorList>
    </citation>
    <scope>NUCLEOTIDE SEQUENCE [LARGE SCALE GENOMIC DNA]</scope>
    <source>
        <strain evidence="3 4">LacT</strain>
    </source>
</reference>
<keyword evidence="4" id="KW-1185">Reference proteome</keyword>
<evidence type="ECO:0000313" key="4">
    <source>
        <dbReference type="Proteomes" id="UP000465601"/>
    </source>
</evidence>
<dbReference type="HAMAP" id="MF_00707">
    <property type="entry name" value="UPF0735"/>
    <property type="match status" value="1"/>
</dbReference>
<comment type="similarity">
    <text evidence="1">Belongs to the UPF0735 family.</text>
</comment>
<protein>
    <recommendedName>
        <fullName evidence="1">UPF0735 ACT domain-containing protein F8153_02420</fullName>
    </recommendedName>
</protein>
<dbReference type="AlphaFoldDB" id="A0A833M8D5"/>
<dbReference type="PROSITE" id="PS51671">
    <property type="entry name" value="ACT"/>
    <property type="match status" value="1"/>
</dbReference>
<proteinExistence type="inferred from homology"/>
<feature type="domain" description="ACT" evidence="2">
    <location>
        <begin position="72"/>
        <end position="147"/>
    </location>
</feature>
<dbReference type="Proteomes" id="UP000465601">
    <property type="component" value="Unassembled WGS sequence"/>
</dbReference>
<dbReference type="PIRSF" id="PIRSF025624">
    <property type="entry name" value="ACT_PheB"/>
    <property type="match status" value="1"/>
</dbReference>
<organism evidence="3 4">
    <name type="scientific">Alkaliphilus serpentinus</name>
    <dbReference type="NCBI Taxonomy" id="1482731"/>
    <lineage>
        <taxon>Bacteria</taxon>
        <taxon>Bacillati</taxon>
        <taxon>Bacillota</taxon>
        <taxon>Clostridia</taxon>
        <taxon>Peptostreptococcales</taxon>
        <taxon>Natronincolaceae</taxon>
        <taxon>Alkaliphilus</taxon>
    </lineage>
</organism>
<dbReference type="OrthoDB" id="9788773at2"/>
<gene>
    <name evidence="3" type="ORF">F8153_02420</name>
</gene>
<dbReference type="InterPro" id="IPR008310">
    <property type="entry name" value="UPF0735_ACT_dom-cont"/>
</dbReference>
<dbReference type="EMBL" id="WBZB01000008">
    <property type="protein sequence ID" value="KAB3532511.1"/>
    <property type="molecule type" value="Genomic_DNA"/>
</dbReference>
<sequence length="148" mass="16769">MIGEKDIYYLVDKRVLPEVFLKTMEVKEILKKGEATTIQEAVEIVGMSRSAYYKYKDSIMPFNEVSKGRIITFTLLLEHTSGVLSRILNEIAKVKGSILTMNQSIPLHGLANVTISFETMELSVEIEELIKALEYIEGVKKIEIVGRE</sequence>